<reference evidence="2" key="1">
    <citation type="submission" date="2024-05" db="EMBL/GenBank/DDBJ databases">
        <title>Genome Sequences of Four Agar- Degrading Marine Bacteria.</title>
        <authorList>
            <person name="Phillips E.K."/>
            <person name="Shaffer J.C."/>
            <person name="Henson M.W."/>
            <person name="Temperton B."/>
            <person name="Thrash C.J."/>
            <person name="Martin M.O."/>
        </authorList>
    </citation>
    <scope>NUCLEOTIDE SEQUENCE</scope>
    <source>
        <strain evidence="2">EKP203</strain>
    </source>
</reference>
<organism evidence="2 3">
    <name type="scientific">Vibrio agarivorans</name>
    <dbReference type="NCBI Taxonomy" id="153622"/>
    <lineage>
        <taxon>Bacteria</taxon>
        <taxon>Pseudomonadati</taxon>
        <taxon>Pseudomonadota</taxon>
        <taxon>Gammaproteobacteria</taxon>
        <taxon>Vibrionales</taxon>
        <taxon>Vibrionaceae</taxon>
        <taxon>Vibrio</taxon>
    </lineage>
</organism>
<feature type="transmembrane region" description="Helical" evidence="1">
    <location>
        <begin position="353"/>
        <end position="371"/>
    </location>
</feature>
<evidence type="ECO:0000256" key="1">
    <source>
        <dbReference type="SAM" id="Phobius"/>
    </source>
</evidence>
<sequence length="459" mass="50409">MKSLSITSQSRSLISRTLKLGIPVAVQSALVAILSLADVLMVSSFGEAATASVGIASKWHFVAIMVMAGLGMANGILIAQYWGKSDITRCRKITRFAIKSGIVLLIPISIAIVVFAEWIMRLQTPDMNVIALGKDYLLYAAPVLLLTHVIIMFESSMRSTGNAVTPLNIAAITIAVNIALNYCLIQGNFGFPAMGVAGAALATTIARVFQIAVFVVYLSKRNHWLKKLNTEQRDEAVERSFIKLAIPGVSNAVLWGAGTLVYQIIFGHMGTTELAVFSMFGPFESLCYSVFFGLSVACSVIIGQSLGQRDFEGAKQIAKTFLKFNIVTGLFISTLMFVFRGDILRWLSLDSEQYLPLSAPAIVVVCWGLWLRMSNLMIINGILRAGGENSFCLRMDFIAMWVVGLPFTAIAAFLIGLPFHWVYIAMLCEEVVKLSLCYYRYRQFIWVKDLTIGSDPVKA</sequence>
<feature type="transmembrane region" description="Helical" evidence="1">
    <location>
        <begin position="96"/>
        <end position="116"/>
    </location>
</feature>
<feature type="transmembrane region" description="Helical" evidence="1">
    <location>
        <begin position="391"/>
        <end position="415"/>
    </location>
</feature>
<protein>
    <submittedName>
        <fullName evidence="2">MATE family efflux transporter</fullName>
    </submittedName>
</protein>
<accession>A0ABT7Y5A1</accession>
<keyword evidence="1" id="KW-0812">Transmembrane</keyword>
<feature type="transmembrane region" description="Helical" evidence="1">
    <location>
        <begin position="136"/>
        <end position="153"/>
    </location>
</feature>
<dbReference type="NCBIfam" id="TIGR00797">
    <property type="entry name" value="matE"/>
    <property type="match status" value="1"/>
</dbReference>
<evidence type="ECO:0000313" key="3">
    <source>
        <dbReference type="Proteomes" id="UP001169719"/>
    </source>
</evidence>
<proteinExistence type="predicted"/>
<comment type="caution">
    <text evidence="2">The sequence shown here is derived from an EMBL/GenBank/DDBJ whole genome shotgun (WGS) entry which is preliminary data.</text>
</comment>
<feature type="transmembrane region" description="Helical" evidence="1">
    <location>
        <begin position="20"/>
        <end position="41"/>
    </location>
</feature>
<dbReference type="Proteomes" id="UP001169719">
    <property type="component" value="Unassembled WGS sequence"/>
</dbReference>
<feature type="transmembrane region" description="Helical" evidence="1">
    <location>
        <begin position="193"/>
        <end position="219"/>
    </location>
</feature>
<dbReference type="CDD" id="cd13134">
    <property type="entry name" value="MATE_like_8"/>
    <property type="match status" value="1"/>
</dbReference>
<feature type="transmembrane region" description="Helical" evidence="1">
    <location>
        <begin position="61"/>
        <end position="84"/>
    </location>
</feature>
<gene>
    <name evidence="2" type="ORF">QWJ08_17540</name>
</gene>
<feature type="transmembrane region" description="Helical" evidence="1">
    <location>
        <begin position="165"/>
        <end position="187"/>
    </location>
</feature>
<dbReference type="EMBL" id="JAUEOZ010000002">
    <property type="protein sequence ID" value="MDN2483151.1"/>
    <property type="molecule type" value="Genomic_DNA"/>
</dbReference>
<evidence type="ECO:0000313" key="2">
    <source>
        <dbReference type="EMBL" id="MDN2483151.1"/>
    </source>
</evidence>
<dbReference type="InterPro" id="IPR047135">
    <property type="entry name" value="YsiQ"/>
</dbReference>
<feature type="transmembrane region" description="Helical" evidence="1">
    <location>
        <begin position="324"/>
        <end position="341"/>
    </location>
</feature>
<dbReference type="InterPro" id="IPR002528">
    <property type="entry name" value="MATE_fam"/>
</dbReference>
<keyword evidence="1" id="KW-1133">Transmembrane helix</keyword>
<dbReference type="Pfam" id="PF01554">
    <property type="entry name" value="MatE"/>
    <property type="match status" value="2"/>
</dbReference>
<name>A0ABT7Y5A1_9VIBR</name>
<keyword evidence="1" id="KW-0472">Membrane</keyword>
<feature type="transmembrane region" description="Helical" evidence="1">
    <location>
        <begin position="285"/>
        <end position="303"/>
    </location>
</feature>
<feature type="transmembrane region" description="Helical" evidence="1">
    <location>
        <begin position="240"/>
        <end position="265"/>
    </location>
</feature>
<keyword evidence="3" id="KW-1185">Reference proteome</keyword>
<dbReference type="PANTHER" id="PTHR42925">
    <property type="entry name" value="MULTIDRUG AND TOXIN EFFLUX PROTEIN MATE FAMILY"/>
    <property type="match status" value="1"/>
</dbReference>
<dbReference type="PANTHER" id="PTHR42925:SF2">
    <property type="entry name" value="NA+ DRIVEN MULTIDRUG EFFLUX PUMP"/>
    <property type="match status" value="1"/>
</dbReference>